<comment type="caution">
    <text evidence="13">The sequence shown here is derived from an EMBL/GenBank/DDBJ whole genome shotgun (WGS) entry which is preliminary data.</text>
</comment>
<reference evidence="12 15" key="2">
    <citation type="submission" date="2016-11" db="EMBL/GenBank/DDBJ databases">
        <title>Draft genome of Pseudomonas versuta A4R1.5.</title>
        <authorList>
            <person name="See-Too W.-S."/>
        </authorList>
    </citation>
    <scope>NUCLEOTIDE SEQUENCE [LARGE SCALE GENOMIC DNA]</scope>
    <source>
        <strain evidence="12 15">A4R1.5</strain>
    </source>
</reference>
<evidence type="ECO:0000256" key="8">
    <source>
        <dbReference type="ARBA" id="ARBA00023315"/>
    </source>
</evidence>
<evidence type="ECO:0000256" key="4">
    <source>
        <dbReference type="ARBA" id="ARBA00008655"/>
    </source>
</evidence>
<evidence type="ECO:0000256" key="1">
    <source>
        <dbReference type="ARBA" id="ARBA00001141"/>
    </source>
</evidence>
<protein>
    <recommendedName>
        <fullName evidence="6 9">1-acyl-sn-glycerol-3-phosphate acyltransferase</fullName>
        <ecNumber evidence="5 9">2.3.1.51</ecNumber>
    </recommendedName>
</protein>
<dbReference type="EMBL" id="MPJC01000047">
    <property type="protein sequence ID" value="OKA17144.1"/>
    <property type="molecule type" value="Genomic_DNA"/>
</dbReference>
<evidence type="ECO:0000313" key="13">
    <source>
        <dbReference type="EMBL" id="OKA17243.1"/>
    </source>
</evidence>
<dbReference type="GO" id="GO:0005886">
    <property type="term" value="C:plasma membrane"/>
    <property type="evidence" value="ECO:0007669"/>
    <property type="project" value="TreeGrafter"/>
</dbReference>
<keyword evidence="10" id="KW-0472">Membrane</keyword>
<evidence type="ECO:0000256" key="5">
    <source>
        <dbReference type="ARBA" id="ARBA00013211"/>
    </source>
</evidence>
<accession>A0A1Q4KB10</accession>
<feature type="transmembrane region" description="Helical" evidence="10">
    <location>
        <begin position="7"/>
        <end position="26"/>
    </location>
</feature>
<dbReference type="InterPro" id="IPR002123">
    <property type="entry name" value="Plipid/glycerol_acylTrfase"/>
</dbReference>
<keyword evidence="10" id="KW-1133">Transmembrane helix</keyword>
<dbReference type="GO" id="GO:0003841">
    <property type="term" value="F:1-acylglycerol-3-phosphate O-acyltransferase activity"/>
    <property type="evidence" value="ECO:0007669"/>
    <property type="project" value="UniProtKB-UniRule"/>
</dbReference>
<dbReference type="EMBL" id="MPJD01000057">
    <property type="protein sequence ID" value="OKA17243.1"/>
    <property type="molecule type" value="Genomic_DNA"/>
</dbReference>
<keyword evidence="10" id="KW-0812">Transmembrane</keyword>
<dbReference type="NCBIfam" id="TIGR00530">
    <property type="entry name" value="AGP_acyltrn"/>
    <property type="match status" value="1"/>
</dbReference>
<name>A0A0M5LV49_9PSED</name>
<keyword evidence="9" id="KW-0444">Lipid biosynthesis</keyword>
<dbReference type="RefSeq" id="WP_060691144.1">
    <property type="nucleotide sequence ID" value="NZ_CP012676.1"/>
</dbReference>
<dbReference type="GO" id="GO:0006654">
    <property type="term" value="P:phosphatidic acid biosynthetic process"/>
    <property type="evidence" value="ECO:0007669"/>
    <property type="project" value="TreeGrafter"/>
</dbReference>
<dbReference type="Proteomes" id="UP000185990">
    <property type="component" value="Unassembled WGS sequence"/>
</dbReference>
<gene>
    <name evidence="12" type="ORF">BOH73_23635</name>
    <name evidence="13" type="ORF">BOH74_23015</name>
</gene>
<dbReference type="OrthoDB" id="5290997at2"/>
<dbReference type="PANTHER" id="PTHR10434:SF11">
    <property type="entry name" value="1-ACYL-SN-GLYCEROL-3-PHOSPHATE ACYLTRANSFERASE"/>
    <property type="match status" value="1"/>
</dbReference>
<evidence type="ECO:0000256" key="3">
    <source>
        <dbReference type="ARBA" id="ARBA00005189"/>
    </source>
</evidence>
<proteinExistence type="inferred from homology"/>
<dbReference type="PANTHER" id="PTHR10434">
    <property type="entry name" value="1-ACYL-SN-GLYCEROL-3-PHOSPHATE ACYLTRANSFERASE"/>
    <property type="match status" value="1"/>
</dbReference>
<evidence type="ECO:0000256" key="10">
    <source>
        <dbReference type="SAM" id="Phobius"/>
    </source>
</evidence>
<comment type="pathway">
    <text evidence="2">Phospholipid metabolism; CDP-diacylglycerol biosynthesis; CDP-diacylglycerol from sn-glycerol 3-phosphate: step 2/3.</text>
</comment>
<evidence type="ECO:0000256" key="6">
    <source>
        <dbReference type="ARBA" id="ARBA00016139"/>
    </source>
</evidence>
<keyword evidence="15" id="KW-1185">Reference proteome</keyword>
<dbReference type="AlphaFoldDB" id="A0A0M5LV49"/>
<organism evidence="13 14">
    <name type="scientific">Pseudomonas versuta</name>
    <dbReference type="NCBI Taxonomy" id="1788301"/>
    <lineage>
        <taxon>Bacteria</taxon>
        <taxon>Pseudomonadati</taxon>
        <taxon>Pseudomonadota</taxon>
        <taxon>Gammaproteobacteria</taxon>
        <taxon>Pseudomonadales</taxon>
        <taxon>Pseudomonadaceae</taxon>
        <taxon>Pseudomonas</taxon>
    </lineage>
</organism>
<dbReference type="KEGG" id="ppsy:AOC04_03320"/>
<dbReference type="InterPro" id="IPR004552">
    <property type="entry name" value="AGP_acyltrans"/>
</dbReference>
<sequence>MLLSIRMLLMSLHFMIAGVLGVLLGICRPFNPDNSRLCARLYAWPSKWILGYRLKAEVGPLMDKPQSCVIVANHQSNYDLFVFGNVVPHRTVCIGKKSLKWVPLFGQLFWLAGNVLIDRGNAHKARQSMLTTTRTLQEKNTSIWVFPEGTRNFGEALLPFKKGAFQMAISAGVPIVPVCVSTYSQHLKLNRWHSADIQIRSLPAIPTAGLTLEDMPALMEQCREQMRECIEAMDREVLAQQNRRLPPMAGGNAPASNPNL</sequence>
<comment type="similarity">
    <text evidence="4 9">Belongs to the 1-acyl-sn-glycerol-3-phosphate acyltransferase family.</text>
</comment>
<evidence type="ECO:0000313" key="15">
    <source>
        <dbReference type="Proteomes" id="UP000186677"/>
    </source>
</evidence>
<comment type="pathway">
    <text evidence="3">Lipid metabolism.</text>
</comment>
<keyword evidence="9" id="KW-0594">Phospholipid biosynthesis</keyword>
<evidence type="ECO:0000256" key="2">
    <source>
        <dbReference type="ARBA" id="ARBA00004728"/>
    </source>
</evidence>
<dbReference type="CDD" id="cd07989">
    <property type="entry name" value="LPLAT_AGPAT-like"/>
    <property type="match status" value="1"/>
</dbReference>
<dbReference type="EC" id="2.3.1.51" evidence="5 9"/>
<evidence type="ECO:0000259" key="11">
    <source>
        <dbReference type="SMART" id="SM00563"/>
    </source>
</evidence>
<dbReference type="SMART" id="SM00563">
    <property type="entry name" value="PlsC"/>
    <property type="match status" value="1"/>
</dbReference>
<dbReference type="Proteomes" id="UP000186677">
    <property type="component" value="Unassembled WGS sequence"/>
</dbReference>
<comment type="domain">
    <text evidence="9">The HXXXXD motif is essential for acyltransferase activity and may constitute the binding site for the phosphate moiety of the glycerol-3-phosphate.</text>
</comment>
<dbReference type="GO" id="GO:0016024">
    <property type="term" value="P:CDP-diacylglycerol biosynthetic process"/>
    <property type="evidence" value="ECO:0007669"/>
    <property type="project" value="UniProtKB-UniPathway"/>
</dbReference>
<keyword evidence="8 9" id="KW-0012">Acyltransferase</keyword>
<evidence type="ECO:0000256" key="7">
    <source>
        <dbReference type="ARBA" id="ARBA00022679"/>
    </source>
</evidence>
<dbReference type="SUPFAM" id="SSF69593">
    <property type="entry name" value="Glycerol-3-phosphate (1)-acyltransferase"/>
    <property type="match status" value="1"/>
</dbReference>
<evidence type="ECO:0000313" key="14">
    <source>
        <dbReference type="Proteomes" id="UP000185990"/>
    </source>
</evidence>
<comment type="catalytic activity">
    <reaction evidence="1 9">
        <text>a 1-acyl-sn-glycero-3-phosphate + an acyl-CoA = a 1,2-diacyl-sn-glycero-3-phosphate + CoA</text>
        <dbReference type="Rhea" id="RHEA:19709"/>
        <dbReference type="ChEBI" id="CHEBI:57287"/>
        <dbReference type="ChEBI" id="CHEBI:57970"/>
        <dbReference type="ChEBI" id="CHEBI:58342"/>
        <dbReference type="ChEBI" id="CHEBI:58608"/>
        <dbReference type="EC" id="2.3.1.51"/>
    </reaction>
</comment>
<reference evidence="13 14" key="1">
    <citation type="submission" date="2016-11" db="EMBL/GenBank/DDBJ databases">
        <title>Draft genome of Pseudomonas versuta A4R1.12.</title>
        <authorList>
            <person name="See-Too W.-S."/>
        </authorList>
    </citation>
    <scope>NUCLEOTIDE SEQUENCE [LARGE SCALE GENOMIC DNA]</scope>
    <source>
        <strain evidence="13 14">A4R1.12</strain>
    </source>
</reference>
<dbReference type="UniPathway" id="UPA00557">
    <property type="reaction ID" value="UER00613"/>
</dbReference>
<evidence type="ECO:0000256" key="9">
    <source>
        <dbReference type="RuleBase" id="RU361267"/>
    </source>
</evidence>
<keyword evidence="9" id="KW-1208">Phospholipid metabolism</keyword>
<feature type="domain" description="Phospholipid/glycerol acyltransferase" evidence="11">
    <location>
        <begin position="68"/>
        <end position="183"/>
    </location>
</feature>
<keyword evidence="7 9" id="KW-0808">Transferase</keyword>
<dbReference type="Pfam" id="PF01553">
    <property type="entry name" value="Acyltransferase"/>
    <property type="match status" value="1"/>
</dbReference>
<evidence type="ECO:0000313" key="12">
    <source>
        <dbReference type="EMBL" id="OKA17144.1"/>
    </source>
</evidence>
<accession>A0A0M5LV49</accession>
<keyword evidence="9" id="KW-0443">Lipid metabolism</keyword>